<keyword evidence="1" id="KW-0175">Coiled coil</keyword>
<organism evidence="3 4">
    <name type="scientific">Cymbomonas tetramitiformis</name>
    <dbReference type="NCBI Taxonomy" id="36881"/>
    <lineage>
        <taxon>Eukaryota</taxon>
        <taxon>Viridiplantae</taxon>
        <taxon>Chlorophyta</taxon>
        <taxon>Pyramimonadophyceae</taxon>
        <taxon>Pyramimonadales</taxon>
        <taxon>Pyramimonadaceae</taxon>
        <taxon>Cymbomonas</taxon>
    </lineage>
</organism>
<evidence type="ECO:0000256" key="2">
    <source>
        <dbReference type="SAM" id="MobiDB-lite"/>
    </source>
</evidence>
<evidence type="ECO:0000256" key="1">
    <source>
        <dbReference type="SAM" id="Coils"/>
    </source>
</evidence>
<dbReference type="Proteomes" id="UP001190700">
    <property type="component" value="Unassembled WGS sequence"/>
</dbReference>
<dbReference type="AlphaFoldDB" id="A0AAE0FJ53"/>
<keyword evidence="4" id="KW-1185">Reference proteome</keyword>
<protein>
    <submittedName>
        <fullName evidence="3">Uncharacterized protein</fullName>
    </submittedName>
</protein>
<comment type="caution">
    <text evidence="3">The sequence shown here is derived from an EMBL/GenBank/DDBJ whole genome shotgun (WGS) entry which is preliminary data.</text>
</comment>
<name>A0AAE0FJ53_9CHLO</name>
<accession>A0AAE0FJ53</accession>
<feature type="compositionally biased region" description="Acidic residues" evidence="2">
    <location>
        <begin position="160"/>
        <end position="170"/>
    </location>
</feature>
<proteinExistence type="predicted"/>
<reference evidence="3 4" key="1">
    <citation type="journal article" date="2015" name="Genome Biol. Evol.">
        <title>Comparative Genomics of a Bacterivorous Green Alga Reveals Evolutionary Causalities and Consequences of Phago-Mixotrophic Mode of Nutrition.</title>
        <authorList>
            <person name="Burns J.A."/>
            <person name="Paasch A."/>
            <person name="Narechania A."/>
            <person name="Kim E."/>
        </authorList>
    </citation>
    <scope>NUCLEOTIDE SEQUENCE [LARGE SCALE GENOMIC DNA]</scope>
    <source>
        <strain evidence="3 4">PLY_AMNH</strain>
    </source>
</reference>
<dbReference type="EMBL" id="LGRX02017597">
    <property type="protein sequence ID" value="KAK3260548.1"/>
    <property type="molecule type" value="Genomic_DNA"/>
</dbReference>
<sequence>MNQAVKKRLALSEKEEKVNSVKRFMAYRNEQLMQQIQEETKRAEEVQQAKDLLRERARMINVQAALVRNHLAATSEKLREKHWAKLHPSSPFTNKCQRSKSARIVPTRSTFESENNVRFVRSESVEPRKPTSGRQRASLFITGLDVEDLIGSGNSLFMDEEQADLPEPEPEVLAAPRLEDSF</sequence>
<feature type="region of interest" description="Disordered" evidence="2">
    <location>
        <begin position="160"/>
        <end position="182"/>
    </location>
</feature>
<evidence type="ECO:0000313" key="3">
    <source>
        <dbReference type="EMBL" id="KAK3260548.1"/>
    </source>
</evidence>
<gene>
    <name evidence="3" type="ORF">CYMTET_30499</name>
</gene>
<feature type="coiled-coil region" evidence="1">
    <location>
        <begin position="29"/>
        <end position="56"/>
    </location>
</feature>
<evidence type="ECO:0000313" key="4">
    <source>
        <dbReference type="Proteomes" id="UP001190700"/>
    </source>
</evidence>